<reference evidence="2 3" key="1">
    <citation type="submission" date="2020-08" db="EMBL/GenBank/DDBJ databases">
        <authorList>
            <person name="Newling K."/>
            <person name="Davey J."/>
            <person name="Forrester S."/>
        </authorList>
    </citation>
    <scope>NUCLEOTIDE SEQUENCE [LARGE SCALE GENOMIC DNA]</scope>
    <source>
        <strain evidence="3">Crithidia deanei Carvalho (ATCC PRA-265)</strain>
    </source>
</reference>
<feature type="region of interest" description="Disordered" evidence="1">
    <location>
        <begin position="1"/>
        <end position="42"/>
    </location>
</feature>
<name>A0A7G2CCA1_9TRYP</name>
<feature type="compositionally biased region" description="Pro residues" evidence="1">
    <location>
        <begin position="1012"/>
        <end position="1027"/>
    </location>
</feature>
<feature type="compositionally biased region" description="Low complexity" evidence="1">
    <location>
        <begin position="987"/>
        <end position="996"/>
    </location>
</feature>
<sequence>MSANAGGDDEEENGLQNSRLSSFQMSVEDPNGYDDEKNYDDGEVFKGDSADAEAEFSLPVCPVKVAGCHGYTESITRGTAWLRGTDDDPEEDAYIENELTVKPPVCYAFSFVGAYIGEKIISRALLLSGQVYHNTCIQAGLPHSITRPYYSMKALYNVPMLQLAREMRYRCRLAMAEVLEGFDLMKKLIQNTDKDLVAHVQQSTRAFQEAVETVEKQVSRNKQLDDISAADGPERDRLLKVLEENLTKTREEEDLDLETIRGVRVMNRNGAEKSRKIFYWLSKATTPASPSLFMRPFESDDYDYGGSVKMNLLYTKEVMSRGENKQGNEEYQILPPPMNLEAMKDYARQLTEYVCCSLRSDAKDEEGKPVPADSSNTDNSTTFHLPVYCVTYTGPDAIGPTVARRNRLIEEGKIEAAENVRENEHITQDVHLATEHQYMYPRGTFIDGDLVYYDLRKGKWVHLWSFLEERNLRRMKQGRVVAKDITALMPCLNDILLGWIKRTLQVAADNNRQAENWLRDPVTNNIIQEGRYHIWSFHHDGHDLFYGLIPKFAKHERKKHKNKSNKSPTSSCPNSAMQSTTNRRKASASFSSESGGEESVTRRKGQEAITTIVPPVSCIAGGATHHSPTASNESSASRKKAETAATKSSGDMGMTGSQGKKTPTGSASSFHNSSNTSQTRADRSGKIPPSSAAPRAAHYNQGSQARQKAAEPRQSTDVYQYGWPAPQRVVYRDAAAQSPPMQTNVPPPLQGGYQPNPRVQNNNYKNKNSNPTFNPNASPNSGATGHLYNAPNMSNAPFSNVQNSFPNPQPNANPSHNRTPNHQFMNPNPAANAYHNFNPNQHANFNTNPNNVHNPNNMSPNQIGGNNNGNYGQRPHHMNVQQAAAPVPQYAGVQRQPAPAPRGGGPETGVQMVYPGNNNNFNNNNNSNNYYNNTTGPTGVVLHGGKKGQRVYCPNNQNNTTVNNMTPVPHTIPAAPQVGQYPPQPSYFPSSNQQSPAPTFNHQHTFHAGYIQPPPSSQPQAPPPPFVPSAVTATAPPPHRGQGQAPSQAYPRGQPQQTAQQRFPHPTGNFNPNASDAHRQGHESQKRNSNYSHNPYDVQP</sequence>
<feature type="region of interest" description="Disordered" evidence="1">
    <location>
        <begin position="892"/>
        <end position="928"/>
    </location>
</feature>
<dbReference type="PANTHER" id="PTHR35614">
    <property type="match status" value="1"/>
</dbReference>
<feature type="compositionally biased region" description="Basic and acidic residues" evidence="1">
    <location>
        <begin position="1076"/>
        <end position="1086"/>
    </location>
</feature>
<feature type="compositionally biased region" description="Low complexity" evidence="1">
    <location>
        <begin position="844"/>
        <end position="872"/>
    </location>
</feature>
<evidence type="ECO:0000313" key="2">
    <source>
        <dbReference type="EMBL" id="CAD2217065.1"/>
    </source>
</evidence>
<feature type="region of interest" description="Disordered" evidence="1">
    <location>
        <begin position="556"/>
        <end position="720"/>
    </location>
</feature>
<organism evidence="2 3">
    <name type="scientific">Angomonas deanei</name>
    <dbReference type="NCBI Taxonomy" id="59799"/>
    <lineage>
        <taxon>Eukaryota</taxon>
        <taxon>Discoba</taxon>
        <taxon>Euglenozoa</taxon>
        <taxon>Kinetoplastea</taxon>
        <taxon>Metakinetoplastina</taxon>
        <taxon>Trypanosomatida</taxon>
        <taxon>Trypanosomatidae</taxon>
        <taxon>Strigomonadinae</taxon>
        <taxon>Angomonas</taxon>
    </lineage>
</organism>
<dbReference type="AlphaFoldDB" id="A0A7G2CCA1"/>
<gene>
    <name evidence="2" type="ORF">ADEAN_000454300</name>
</gene>
<feature type="compositionally biased region" description="Low complexity" evidence="1">
    <location>
        <begin position="917"/>
        <end position="928"/>
    </location>
</feature>
<feature type="compositionally biased region" description="Low complexity" evidence="1">
    <location>
        <begin position="666"/>
        <end position="677"/>
    </location>
</feature>
<feature type="compositionally biased region" description="Low complexity" evidence="1">
    <location>
        <begin position="755"/>
        <end position="774"/>
    </location>
</feature>
<dbReference type="VEuPathDB" id="TriTrypDB:ADEAN_000454300"/>
<evidence type="ECO:0000313" key="3">
    <source>
        <dbReference type="Proteomes" id="UP000515908"/>
    </source>
</evidence>
<evidence type="ECO:0000256" key="1">
    <source>
        <dbReference type="SAM" id="MobiDB-lite"/>
    </source>
</evidence>
<feature type="compositionally biased region" description="Low complexity" evidence="1">
    <location>
        <begin position="587"/>
        <end position="598"/>
    </location>
</feature>
<accession>A0A7G2CCA1</accession>
<feature type="region of interest" description="Disordered" evidence="1">
    <location>
        <begin position="971"/>
        <end position="1100"/>
    </location>
</feature>
<protein>
    <submittedName>
        <fullName evidence="2">Uncharacterized protein</fullName>
    </submittedName>
</protein>
<feature type="compositionally biased region" description="Polar residues" evidence="1">
    <location>
        <begin position="14"/>
        <end position="25"/>
    </location>
</feature>
<proteinExistence type="predicted"/>
<keyword evidence="3" id="KW-1185">Reference proteome</keyword>
<feature type="region of interest" description="Disordered" evidence="1">
    <location>
        <begin position="736"/>
        <end position="875"/>
    </location>
</feature>
<feature type="compositionally biased region" description="Polar residues" evidence="1">
    <location>
        <begin position="645"/>
        <end position="665"/>
    </location>
</feature>
<feature type="compositionally biased region" description="Polar residues" evidence="1">
    <location>
        <begin position="565"/>
        <end position="581"/>
    </location>
</feature>
<feature type="compositionally biased region" description="Polar residues" evidence="1">
    <location>
        <begin position="626"/>
        <end position="635"/>
    </location>
</feature>
<dbReference type="Proteomes" id="UP000515908">
    <property type="component" value="Chromosome 08"/>
</dbReference>
<dbReference type="EMBL" id="LR877152">
    <property type="protein sequence ID" value="CAD2217065.1"/>
    <property type="molecule type" value="Genomic_DNA"/>
</dbReference>
<dbReference type="PANTHER" id="PTHR35614:SF7">
    <property type="match status" value="1"/>
</dbReference>
<feature type="compositionally biased region" description="Polar residues" evidence="1">
    <location>
        <begin position="791"/>
        <end position="826"/>
    </location>
</feature>